<dbReference type="InterPro" id="IPR011707">
    <property type="entry name" value="Cu-oxidase-like_N"/>
</dbReference>
<evidence type="ECO:0000256" key="4">
    <source>
        <dbReference type="ARBA" id="ARBA00004613"/>
    </source>
</evidence>
<dbReference type="InterPro" id="IPR024715">
    <property type="entry name" value="Factor_5/8-like"/>
</dbReference>
<feature type="disulfide bond" evidence="21">
    <location>
        <begin position="598"/>
        <end position="679"/>
    </location>
</feature>
<evidence type="ECO:0000256" key="14">
    <source>
        <dbReference type="ARBA" id="ARBA00022837"/>
    </source>
</evidence>
<evidence type="ECO:0000256" key="19">
    <source>
        <dbReference type="ARBA" id="ARBA00023157"/>
    </source>
</evidence>
<evidence type="ECO:0000259" key="25">
    <source>
        <dbReference type="PROSITE" id="PS50022"/>
    </source>
</evidence>
<dbReference type="GO" id="GO:0006811">
    <property type="term" value="P:monoatomic ion transport"/>
    <property type="evidence" value="ECO:0007669"/>
    <property type="project" value="UniProtKB-KW"/>
</dbReference>
<keyword evidence="16" id="KW-0560">Oxidoreductase</keyword>
<dbReference type="FunFam" id="2.60.40.420:FF:000011">
    <property type="entry name" value="Coagulation factor VIII (Predicted)"/>
    <property type="match status" value="1"/>
</dbReference>
<dbReference type="Proteomes" id="UP001152803">
    <property type="component" value="Unassembled WGS sequence"/>
</dbReference>
<feature type="transmembrane region" description="Helical" evidence="23">
    <location>
        <begin position="2413"/>
        <end position="2437"/>
    </location>
</feature>
<dbReference type="Gene3D" id="2.60.120.260">
    <property type="entry name" value="Galactose-binding domain-like"/>
    <property type="match status" value="2"/>
</dbReference>
<keyword evidence="19 21" id="KW-1015">Disulfide bond</keyword>
<keyword evidence="10 23" id="KW-0812">Transmembrane</keyword>
<dbReference type="PROSITE" id="PS50022">
    <property type="entry name" value="FA58C_3"/>
    <property type="match status" value="2"/>
</dbReference>
<keyword evidence="11" id="KW-0479">Metal-binding</keyword>
<feature type="transmembrane region" description="Helical" evidence="23">
    <location>
        <begin position="2113"/>
        <end position="2134"/>
    </location>
</feature>
<evidence type="ECO:0000256" key="5">
    <source>
        <dbReference type="ARBA" id="ARBA00005773"/>
    </source>
</evidence>
<feature type="chain" id="PRO_5040208841" description="ferroxidase" evidence="24">
    <location>
        <begin position="26"/>
        <end position="2561"/>
    </location>
</feature>
<dbReference type="SUPFAM" id="SSF103473">
    <property type="entry name" value="MFS general substrate transporter"/>
    <property type="match status" value="1"/>
</dbReference>
<evidence type="ECO:0000256" key="16">
    <source>
        <dbReference type="ARBA" id="ARBA00023002"/>
    </source>
</evidence>
<evidence type="ECO:0000313" key="27">
    <source>
        <dbReference type="Proteomes" id="UP001152803"/>
    </source>
</evidence>
<evidence type="ECO:0000256" key="7">
    <source>
        <dbReference type="ARBA" id="ARBA00013107"/>
    </source>
</evidence>
<keyword evidence="15 23" id="KW-1133">Transmembrane helix</keyword>
<dbReference type="InterPro" id="IPR036259">
    <property type="entry name" value="MFS_trans_sf"/>
</dbReference>
<evidence type="ECO:0000256" key="10">
    <source>
        <dbReference type="ARBA" id="ARBA00022692"/>
    </source>
</evidence>
<dbReference type="CDD" id="cd00057">
    <property type="entry name" value="FA58C"/>
    <property type="match status" value="2"/>
</dbReference>
<comment type="caution">
    <text evidence="26">The sequence shown here is derived from an EMBL/GenBank/DDBJ whole genome shotgun (WGS) entry which is preliminary data.</text>
</comment>
<feature type="compositionally biased region" description="Polar residues" evidence="22">
    <location>
        <begin position="1372"/>
        <end position="1381"/>
    </location>
</feature>
<feature type="transmembrane region" description="Helical" evidence="23">
    <location>
        <begin position="2360"/>
        <end position="2382"/>
    </location>
</feature>
<feature type="transmembrane region" description="Helical" evidence="23">
    <location>
        <begin position="2172"/>
        <end position="2193"/>
    </location>
</feature>
<comment type="cofactor">
    <cofactor evidence="1">
        <name>Cu cation</name>
        <dbReference type="ChEBI" id="CHEBI:23378"/>
    </cofactor>
</comment>
<comment type="similarity">
    <text evidence="6">Belongs to the multicopper oxidase family.</text>
</comment>
<keyword evidence="9" id="KW-0964">Secreted</keyword>
<accession>A0A9Q1HQS5</accession>
<feature type="transmembrane region" description="Helical" evidence="23">
    <location>
        <begin position="2199"/>
        <end position="2219"/>
    </location>
</feature>
<dbReference type="PROSITE" id="PS01285">
    <property type="entry name" value="FA58C_1"/>
    <property type="match status" value="2"/>
</dbReference>
<dbReference type="GO" id="GO:0090482">
    <property type="term" value="F:vitamin transmembrane transporter activity"/>
    <property type="evidence" value="ECO:0007669"/>
    <property type="project" value="InterPro"/>
</dbReference>
<feature type="region of interest" description="Disordered" evidence="22">
    <location>
        <begin position="777"/>
        <end position="804"/>
    </location>
</feature>
<keyword evidence="13" id="KW-0677">Repeat</keyword>
<dbReference type="GO" id="GO:0005886">
    <property type="term" value="C:plasma membrane"/>
    <property type="evidence" value="ECO:0007669"/>
    <property type="project" value="TreeGrafter"/>
</dbReference>
<dbReference type="SUPFAM" id="SSF49785">
    <property type="entry name" value="Galactose-binding domain-like"/>
    <property type="match status" value="2"/>
</dbReference>
<dbReference type="FunFam" id="2.60.120.260:FF:000002">
    <property type="entry name" value="Coagulation factor VIII"/>
    <property type="match status" value="2"/>
</dbReference>
<evidence type="ECO:0000256" key="11">
    <source>
        <dbReference type="ARBA" id="ARBA00022723"/>
    </source>
</evidence>
<keyword evidence="27" id="KW-1185">Reference proteome</keyword>
<feature type="transmembrane region" description="Helical" evidence="23">
    <location>
        <begin position="2481"/>
        <end position="2504"/>
    </location>
</feature>
<gene>
    <name evidence="26" type="ORF">COCON_G00200520</name>
</gene>
<reference evidence="26" key="1">
    <citation type="journal article" date="2023" name="Science">
        <title>Genome structures resolve the early diversification of teleost fishes.</title>
        <authorList>
            <person name="Parey E."/>
            <person name="Louis A."/>
            <person name="Montfort J."/>
            <person name="Bouchez O."/>
            <person name="Roques C."/>
            <person name="Iampietro C."/>
            <person name="Lluch J."/>
            <person name="Castinel A."/>
            <person name="Donnadieu C."/>
            <person name="Desvignes T."/>
            <person name="Floi Bucao C."/>
            <person name="Jouanno E."/>
            <person name="Wen M."/>
            <person name="Mejri S."/>
            <person name="Dirks R."/>
            <person name="Jansen H."/>
            <person name="Henkel C."/>
            <person name="Chen W.J."/>
            <person name="Zahm M."/>
            <person name="Cabau C."/>
            <person name="Klopp C."/>
            <person name="Thompson A.W."/>
            <person name="Robinson-Rechavi M."/>
            <person name="Braasch I."/>
            <person name="Lecointre G."/>
            <person name="Bobe J."/>
            <person name="Postlethwait J.H."/>
            <person name="Berthelot C."/>
            <person name="Roest Crollius H."/>
            <person name="Guiguen Y."/>
        </authorList>
    </citation>
    <scope>NUCLEOTIDE SEQUENCE</scope>
    <source>
        <strain evidence="26">Concon-B</strain>
    </source>
</reference>
<evidence type="ECO:0000256" key="24">
    <source>
        <dbReference type="SAM" id="SignalP"/>
    </source>
</evidence>
<keyword evidence="20" id="KW-0325">Glycoprotein</keyword>
<dbReference type="InterPro" id="IPR033138">
    <property type="entry name" value="Cu_oxidase_CS"/>
</dbReference>
<dbReference type="OrthoDB" id="2121828at2759"/>
<dbReference type="GO" id="GO:0005576">
    <property type="term" value="C:extracellular region"/>
    <property type="evidence" value="ECO:0007669"/>
    <property type="project" value="UniProtKB-SubCell"/>
</dbReference>
<protein>
    <recommendedName>
        <fullName evidence="7">ferroxidase</fullName>
        <ecNumber evidence="7">1.16.3.1</ecNumber>
    </recommendedName>
</protein>
<dbReference type="PANTHER" id="PTHR10686">
    <property type="entry name" value="FOLATE TRANSPORTER"/>
    <property type="match status" value="1"/>
</dbReference>
<dbReference type="InterPro" id="IPR002666">
    <property type="entry name" value="Folate_carrier"/>
</dbReference>
<feature type="disulfide bond" evidence="21">
    <location>
        <begin position="1566"/>
        <end position="1592"/>
    </location>
</feature>
<evidence type="ECO:0000256" key="6">
    <source>
        <dbReference type="ARBA" id="ARBA00010609"/>
    </source>
</evidence>
<feature type="domain" description="F5/8 type C" evidence="25">
    <location>
        <begin position="1752"/>
        <end position="1899"/>
    </location>
</feature>
<feature type="disulfide bond" evidence="21">
    <location>
        <begin position="1752"/>
        <end position="1899"/>
    </location>
</feature>
<dbReference type="InterPro" id="IPR008979">
    <property type="entry name" value="Galactose-bd-like_sf"/>
</dbReference>
<evidence type="ECO:0000256" key="22">
    <source>
        <dbReference type="SAM" id="MobiDB-lite"/>
    </source>
</evidence>
<dbReference type="CDD" id="cd06174">
    <property type="entry name" value="MFS"/>
    <property type="match status" value="1"/>
</dbReference>
<evidence type="ECO:0000256" key="1">
    <source>
        <dbReference type="ARBA" id="ARBA00001935"/>
    </source>
</evidence>
<comment type="similarity">
    <text evidence="5">Belongs to the reduced folate carrier (RFC) transporter (TC 2.A.48) family.</text>
</comment>
<evidence type="ECO:0000256" key="17">
    <source>
        <dbReference type="ARBA" id="ARBA00023065"/>
    </source>
</evidence>
<keyword evidence="18 23" id="KW-0472">Membrane</keyword>
<evidence type="ECO:0000313" key="26">
    <source>
        <dbReference type="EMBL" id="KAJ8256188.1"/>
    </source>
</evidence>
<feature type="disulfide bond" evidence="21">
    <location>
        <begin position="246"/>
        <end position="327"/>
    </location>
</feature>
<dbReference type="Pfam" id="PF07732">
    <property type="entry name" value="Cu-oxidase_3"/>
    <property type="match status" value="3"/>
</dbReference>
<evidence type="ECO:0000256" key="15">
    <source>
        <dbReference type="ARBA" id="ARBA00022989"/>
    </source>
</evidence>
<feature type="signal peptide" evidence="24">
    <location>
        <begin position="1"/>
        <end position="25"/>
    </location>
</feature>
<feature type="transmembrane region" description="Helical" evidence="23">
    <location>
        <begin position="2389"/>
        <end position="2407"/>
    </location>
</feature>
<feature type="transmembrane region" description="Helical" evidence="23">
    <location>
        <begin position="2323"/>
        <end position="2340"/>
    </location>
</feature>
<feature type="region of interest" description="Disordered" evidence="22">
    <location>
        <begin position="904"/>
        <end position="923"/>
    </location>
</feature>
<dbReference type="EC" id="1.16.3.1" evidence="7"/>
<dbReference type="Gene3D" id="2.60.40.420">
    <property type="entry name" value="Cupredoxins - blue copper proteins"/>
    <property type="match status" value="5"/>
</dbReference>
<feature type="compositionally biased region" description="Polar residues" evidence="22">
    <location>
        <begin position="777"/>
        <end position="793"/>
    </location>
</feature>
<evidence type="ECO:0000256" key="9">
    <source>
        <dbReference type="ARBA" id="ARBA00022525"/>
    </source>
</evidence>
<dbReference type="PIRSF" id="PIRSF000354">
    <property type="entry name" value="Factors_V_VIII"/>
    <property type="match status" value="1"/>
</dbReference>
<dbReference type="Gene3D" id="1.20.1250.20">
    <property type="entry name" value="MFS general substrate transporter like domains"/>
    <property type="match status" value="1"/>
</dbReference>
<feature type="region of interest" description="Disordered" evidence="22">
    <location>
        <begin position="1371"/>
        <end position="1390"/>
    </location>
</feature>
<evidence type="ECO:0000256" key="12">
    <source>
        <dbReference type="ARBA" id="ARBA00022729"/>
    </source>
</evidence>
<feature type="region of interest" description="Disordered" evidence="22">
    <location>
        <begin position="1271"/>
        <end position="1349"/>
    </location>
</feature>
<feature type="region of interest" description="Disordered" evidence="22">
    <location>
        <begin position="1063"/>
        <end position="1093"/>
    </location>
</feature>
<dbReference type="EMBL" id="JAFJMO010000015">
    <property type="protein sequence ID" value="KAJ8256188.1"/>
    <property type="molecule type" value="Genomic_DNA"/>
</dbReference>
<evidence type="ECO:0000256" key="3">
    <source>
        <dbReference type="ARBA" id="ARBA00004167"/>
    </source>
</evidence>
<dbReference type="PROSITE" id="PS00079">
    <property type="entry name" value="MULTICOPPER_OXIDASE1"/>
    <property type="match status" value="1"/>
</dbReference>
<dbReference type="Pfam" id="PF00754">
    <property type="entry name" value="F5_F8_type_C"/>
    <property type="match status" value="2"/>
</dbReference>
<feature type="region of interest" description="Disordered" evidence="22">
    <location>
        <begin position="1163"/>
        <end position="1202"/>
    </location>
</feature>
<keyword evidence="17" id="KW-0406">Ion transport</keyword>
<evidence type="ECO:0000256" key="8">
    <source>
        <dbReference type="ARBA" id="ARBA00022448"/>
    </source>
</evidence>
<feature type="transmembrane region" description="Helical" evidence="23">
    <location>
        <begin position="2087"/>
        <end position="2106"/>
    </location>
</feature>
<dbReference type="Pfam" id="PF01770">
    <property type="entry name" value="Folate_carrier"/>
    <property type="match status" value="1"/>
</dbReference>
<evidence type="ECO:0000256" key="23">
    <source>
        <dbReference type="SAM" id="Phobius"/>
    </source>
</evidence>
<evidence type="ECO:0000256" key="13">
    <source>
        <dbReference type="ARBA" id="ARBA00022737"/>
    </source>
</evidence>
<feature type="disulfide bond" evidence="21">
    <location>
        <begin position="159"/>
        <end position="185"/>
    </location>
</feature>
<comment type="subcellular location">
    <subcellularLocation>
        <location evidence="2">Membrane</location>
        <topology evidence="2">Multi-pass membrane protein</topology>
    </subcellularLocation>
    <subcellularLocation>
        <location evidence="3">Membrane</location>
        <topology evidence="3">Single-pass membrane protein</topology>
    </subcellularLocation>
    <subcellularLocation>
        <location evidence="4">Secreted</location>
    </subcellularLocation>
</comment>
<dbReference type="SUPFAM" id="SSF49503">
    <property type="entry name" value="Cupredoxins"/>
    <property type="match status" value="6"/>
</dbReference>
<evidence type="ECO:0000256" key="18">
    <source>
        <dbReference type="ARBA" id="ARBA00023136"/>
    </source>
</evidence>
<evidence type="ECO:0000256" key="2">
    <source>
        <dbReference type="ARBA" id="ARBA00004141"/>
    </source>
</evidence>
<organism evidence="26 27">
    <name type="scientific">Conger conger</name>
    <name type="common">Conger eel</name>
    <name type="synonym">Muraena conger</name>
    <dbReference type="NCBI Taxonomy" id="82655"/>
    <lineage>
        <taxon>Eukaryota</taxon>
        <taxon>Metazoa</taxon>
        <taxon>Chordata</taxon>
        <taxon>Craniata</taxon>
        <taxon>Vertebrata</taxon>
        <taxon>Euteleostomi</taxon>
        <taxon>Actinopterygii</taxon>
        <taxon>Neopterygii</taxon>
        <taxon>Teleostei</taxon>
        <taxon>Anguilliformes</taxon>
        <taxon>Congridae</taxon>
        <taxon>Conger</taxon>
    </lineage>
</organism>
<dbReference type="FunFam" id="2.60.40.420:FF:000028">
    <property type="entry name" value="Ceruloplasmin"/>
    <property type="match status" value="1"/>
</dbReference>
<proteinExistence type="inferred from homology"/>
<dbReference type="InterPro" id="IPR008972">
    <property type="entry name" value="Cupredoxin"/>
</dbReference>
<name>A0A9Q1HQS5_CONCO</name>
<feature type="transmembrane region" description="Helical" evidence="23">
    <location>
        <begin position="2140"/>
        <end position="2160"/>
    </location>
</feature>
<sequence>MRPSSRCWAPVLLGLLGLLSHAALAVERHYYIAAVHIDWSYTPQDVNGSSPTYKKVVFREYEAGFKQAKAHPPWLGLLGPTVRGQEGDVIVVTFRNMADKPYSIHPHGIAYGKQSEGSLYFDNTSLFEKEDDQVRPGEEHTYYWEVTAEVSPKEEDPPCLTYTYISHYDVVRDYNSGLIGAMLVCKAGSLKDTGEQILFSQEYVLLFGVFDESKSLYATESAPPSSPVKRTINGYANGTIPGLSVCAHTAVSWHLLGMSSQPELFSVHFNGQVMLHMGQRVSSVGLISGTATSANMSAAYPGRWLLSSHVSRHIQAGMHGYLNVEACEGIDAPVRKLTIQQRRQSQQWTYYIAAEEVVWDYAPKMADYIDSNYKVRYLRTGPDRIGRRYKKAIFTQYTDESFTVRAENKQRKMETGILGPVIRAQIRDVVKIVFKNMATRPYSIYPHGLIIKKEEEGASYPEGGNQSNAVQPGQTHTYAWDVLEENEPTDRDPRCLTRMYHSAVDIPRDIASGLVGPLLICKSQSLNKKNVQLKADKEQQGVLAVFDENKSWYLEDNIRHFCGDPSKVNKGDAEFYNSNVMHSINGYVYDSGQVLGFCNGEIVTWHMSSVGEQDHVQTATWHGHSFELNDRTENILTLFPMTGETITMTMDNIGHWLMSSLNSDGGKKGVRLKFKDLECYRDYYYDDTRGAGEAEDGFSVNIWQPEDMAKIREEEERKREEEKMKKRAKPSGEIDKDTASFAELLGFDIRSFKNKSQGPAEDVELLDLSAFDYDVQDAQSGTENPSPNPQNHTHPVPGSKRVPTHFPLADGNVTTTGSFNGSRNVNMNETTGDLQADVKTTLVSGLVPEAARLDVQRAQTTMLTPENNISKITHAVESVANETSLSQLHGSSEGTLLDAIPHPAEKSNEQNTTAKVSEDRTAGTTSFTYTVPLSKPSSNSTLGEIDNTDKEDFVLLGNSSVSVEIHAGNENKMVAVDHQDPPEAGVVYNVSNGHRKTLLASDDSIANVENIVCNPNCPKSCNITGPGVEIQNINVTNNRNLSAKIGNSPAQVNYTNLVGATSMPDINRTDNTTVKSQPELCPDNETSASQDEEVQDVAMEPPMYQHSNASEELSSEKRSSAILDESITFSPDLTNHSSPQNYTNASREVGHIDDPYLGNISLTVLGTSSGSENSDTSEGLNSGGENSPDLTKSGMENGSSIISGRNVTGQVEQDLHSDSKQQNISGSREEVVIFLKNNTKEAILTVSLDHQKEHWGYEGEHQLVPMEIPGNMTKYTKDEPKAGADNPNVKQEDEHKKGKKRKWPAMTHNLKTRKKKVYKTQPSPGLSPRGRRPPAFSPRGSKPITSEEDLSTKSIVIGVPRRDFNDYELYVPNTSEDTNPGTPEDPGDDYEYVDYKDPYSQPSDVKAVEDAKFVLKMEGGNVKTYFIAAEEVEWDYAGYGQRRQERININDEPTQFRKVVFRSYLDISFNVAENRGEVDEHLGLLGPVIKAEVDQTIMVVFRNLATRPYSLHAHGVSYSKQMEGLKYDDDSPHWYKSDNEVQPQDTYTYVWKVDPKFGPKSDDSDCRTWAYHSGVNPEKDINSGLIGPLLVCRPGTLEKDQESAKTRDFVLLFMTFDETKSWYYESNMEIIRRKHRRAVADPQFIQNIHFPAINGIIFSLKGLRMYTKQLVRWHLINMGSSRDFHSIHFHGQTFLEKQMKDYRQGVFPLLPGSFADLEMWPSKPGLWQLETEVGDLQQRGMQTLFLVIDNSCDHPLGLISQSVKDAQITASHYTGEWRPHLARLQNSGKYNAWSTDTESGNWIQVDFQRPVVISKVATQGAKQLFTSHYVQKYTVSYSTDRRKWTVYKGVSNRKTFTGNQNYHEVKENIFFPPLIGRFVRLIPTESYNRPTVRLEYYGCELDGCSVPLGMENGRISEAQITASSVATSWLSGAWQPWLARLNKLGNVNAWQAKTNDMQQWLQVELKEVKKITGIVTQGAKSLMTEMYVTEYTIEYSKDGRTWIKYKEDEDDYDEKIFPGNEDNNGHVKNYIYPPIFSRFIKIIPRRWQKTITMRIDLRPSEPFLTAYLLGPEKNLTEIEVINEIYPVWTYSYLALLFPVFLVTDYLRYKPVIILQGASYIVTYVMLVWVQGLLAMQFVEFFYGIATATDIAYYSYIYSVVDPAEYQKVTGYCRSITLVGSAVGSLTGQLLVSVAHIRLIYLSVFTLVTMIVAFIAPWFLPIASKSLFFHQTTKVEAAGQRNGHVEQRNGHVGQTNGDVGETNGDVAVHLMDPDIETTTPNGGGISSHEKEVVLNPDRGVCGELVEVLKTLWGDFLQCYSSSALLAWSVWWALSTCGYFQVVNYAQALWETILPSTEYMIYNGYVETISTLLGAAAAFAVGFVKISWEAWGELALFIFSVVIAVAVYVMDTVQNIWVCYTSYIVFRGTYMLLITIATYQIAANLSMRRYALVFGVNTFIALALQTLLTLIVVDTAGLGLDIIIQFMIYASYFAVIAVIFLVAWLYKVVQRCRSKPGGPSNGGDTPVEPDSSGEGQSLNNGTVEQTPGNQAVPCSQESEGTVL</sequence>
<feature type="region of interest" description="Disordered" evidence="22">
    <location>
        <begin position="2514"/>
        <end position="2561"/>
    </location>
</feature>
<dbReference type="SMART" id="SM00231">
    <property type="entry name" value="FA58C"/>
    <property type="match status" value="2"/>
</dbReference>
<dbReference type="PANTHER" id="PTHR10686:SF19">
    <property type="entry name" value="THIAMINE TRANSPORTER 1"/>
    <property type="match status" value="1"/>
</dbReference>
<dbReference type="GO" id="GO:0004322">
    <property type="term" value="F:ferroxidase activity"/>
    <property type="evidence" value="ECO:0007669"/>
    <property type="project" value="UniProtKB-EC"/>
</dbReference>
<evidence type="ECO:0000256" key="20">
    <source>
        <dbReference type="ARBA" id="ARBA00023180"/>
    </source>
</evidence>
<feature type="region of interest" description="Disordered" evidence="22">
    <location>
        <begin position="713"/>
        <end position="734"/>
    </location>
</feature>
<feature type="disulfide bond" evidence="21">
    <location>
        <begin position="495"/>
        <end position="521"/>
    </location>
</feature>
<keyword evidence="14" id="KW-0106">Calcium</keyword>
<keyword evidence="12 24" id="KW-0732">Signal</keyword>
<feature type="compositionally biased region" description="Polar residues" evidence="22">
    <location>
        <begin position="2531"/>
        <end position="2561"/>
    </location>
</feature>
<dbReference type="GO" id="GO:0005507">
    <property type="term" value="F:copper ion binding"/>
    <property type="evidence" value="ECO:0007669"/>
    <property type="project" value="InterPro"/>
</dbReference>
<feature type="transmembrane region" description="Helical" evidence="23">
    <location>
        <begin position="2449"/>
        <end position="2469"/>
    </location>
</feature>
<evidence type="ECO:0000256" key="21">
    <source>
        <dbReference type="PIRSR" id="PIRSR000354-1"/>
    </source>
</evidence>
<keyword evidence="8" id="KW-0813">Transport</keyword>
<dbReference type="InterPro" id="IPR000421">
    <property type="entry name" value="FA58C"/>
</dbReference>
<feature type="domain" description="F5/8 type C" evidence="25">
    <location>
        <begin position="1904"/>
        <end position="2060"/>
    </location>
</feature>
<dbReference type="FunFam" id="2.60.40.420:FF:000002">
    <property type="entry name" value="Hephaestin like 1"/>
    <property type="match status" value="1"/>
</dbReference>